<dbReference type="VEuPathDB" id="FungiDB:SeMB42_g06317"/>
<evidence type="ECO:0000313" key="4">
    <source>
        <dbReference type="EMBL" id="TPX39594.1"/>
    </source>
</evidence>
<dbReference type="PROSITE" id="PS00636">
    <property type="entry name" value="DNAJ_1"/>
    <property type="match status" value="1"/>
</dbReference>
<gene>
    <name evidence="4" type="ORF">SeMB42_g06317</name>
</gene>
<evidence type="ECO:0000259" key="3">
    <source>
        <dbReference type="PROSITE" id="PS50076"/>
    </source>
</evidence>
<dbReference type="Proteomes" id="UP000317494">
    <property type="component" value="Unassembled WGS sequence"/>
</dbReference>
<evidence type="ECO:0000313" key="5">
    <source>
        <dbReference type="Proteomes" id="UP000317494"/>
    </source>
</evidence>
<protein>
    <recommendedName>
        <fullName evidence="3">J domain-containing protein</fullName>
    </recommendedName>
</protein>
<dbReference type="Gene3D" id="1.10.287.110">
    <property type="entry name" value="DnaJ domain"/>
    <property type="match status" value="1"/>
</dbReference>
<comment type="caution">
    <text evidence="4">The sequence shown here is derived from an EMBL/GenBank/DDBJ whole genome shotgun (WGS) entry which is preliminary data.</text>
</comment>
<keyword evidence="2" id="KW-0802">TPR repeat</keyword>
<keyword evidence="1" id="KW-0677">Repeat</keyword>
<evidence type="ECO:0000256" key="1">
    <source>
        <dbReference type="ARBA" id="ARBA00022737"/>
    </source>
</evidence>
<dbReference type="EMBL" id="QEAN01000347">
    <property type="protein sequence ID" value="TPX39594.1"/>
    <property type="molecule type" value="Genomic_DNA"/>
</dbReference>
<dbReference type="PROSITE" id="PS50076">
    <property type="entry name" value="DNAJ_2"/>
    <property type="match status" value="1"/>
</dbReference>
<dbReference type="STRING" id="286115.A0A507CLR9"/>
<dbReference type="CDD" id="cd06257">
    <property type="entry name" value="DnaJ"/>
    <property type="match status" value="1"/>
</dbReference>
<dbReference type="InterPro" id="IPR036869">
    <property type="entry name" value="J_dom_sf"/>
</dbReference>
<feature type="domain" description="J" evidence="3">
    <location>
        <begin position="51"/>
        <end position="121"/>
    </location>
</feature>
<proteinExistence type="predicted"/>
<reference evidence="4 5" key="1">
    <citation type="journal article" date="2019" name="Sci. Rep.">
        <title>Comparative genomics of chytrid fungi reveal insights into the obligate biotrophic and pathogenic lifestyle of Synchytrium endobioticum.</title>
        <authorList>
            <person name="van de Vossenberg B.T.L.H."/>
            <person name="Warris S."/>
            <person name="Nguyen H.D.T."/>
            <person name="van Gent-Pelzer M.P.E."/>
            <person name="Joly D.L."/>
            <person name="van de Geest H.C."/>
            <person name="Bonants P.J.M."/>
            <person name="Smith D.S."/>
            <person name="Levesque C.A."/>
            <person name="van der Lee T.A.J."/>
        </authorList>
    </citation>
    <scope>NUCLEOTIDE SEQUENCE [LARGE SCALE GENOMIC DNA]</scope>
    <source>
        <strain evidence="4 5">MB42</strain>
    </source>
</reference>
<dbReference type="PANTHER" id="PTHR45188:SF2">
    <property type="entry name" value="DNAJ HOMOLOG SUBFAMILY C MEMBER 7"/>
    <property type="match status" value="1"/>
</dbReference>
<evidence type="ECO:0000256" key="2">
    <source>
        <dbReference type="ARBA" id="ARBA00022803"/>
    </source>
</evidence>
<dbReference type="SUPFAM" id="SSF46565">
    <property type="entry name" value="Chaperone J-domain"/>
    <property type="match status" value="1"/>
</dbReference>
<sequence>MRRGEGHFKVELYEEALRDYTIAGYVKSDDPGVKTAVTNSELAMTWGKGRDYYKLLNLERCAPMSAVKRAYKTLALEYHPDRLPGSTEAEKEYANCKFKLIGAAYSVLSDPLKKEMYDRGIDVDGTRGGR</sequence>
<dbReference type="AlphaFoldDB" id="A0A507CLR9"/>
<dbReference type="InterPro" id="IPR018253">
    <property type="entry name" value="DnaJ_domain_CS"/>
</dbReference>
<dbReference type="PANTHER" id="PTHR45188">
    <property type="entry name" value="DNAJ PROTEIN P58IPK HOMOLOG"/>
    <property type="match status" value="1"/>
</dbReference>
<dbReference type="PRINTS" id="PR00625">
    <property type="entry name" value="JDOMAIN"/>
</dbReference>
<name>A0A507CLR9_9FUNG</name>
<dbReference type="SMART" id="SM00271">
    <property type="entry name" value="DnaJ"/>
    <property type="match status" value="1"/>
</dbReference>
<accession>A0A507CLR9</accession>
<keyword evidence="5" id="KW-1185">Reference proteome</keyword>
<organism evidence="4 5">
    <name type="scientific">Synchytrium endobioticum</name>
    <dbReference type="NCBI Taxonomy" id="286115"/>
    <lineage>
        <taxon>Eukaryota</taxon>
        <taxon>Fungi</taxon>
        <taxon>Fungi incertae sedis</taxon>
        <taxon>Chytridiomycota</taxon>
        <taxon>Chytridiomycota incertae sedis</taxon>
        <taxon>Chytridiomycetes</taxon>
        <taxon>Synchytriales</taxon>
        <taxon>Synchytriaceae</taxon>
        <taxon>Synchytrium</taxon>
    </lineage>
</organism>
<dbReference type="Pfam" id="PF00226">
    <property type="entry name" value="DnaJ"/>
    <property type="match status" value="1"/>
</dbReference>
<dbReference type="InterPro" id="IPR001623">
    <property type="entry name" value="DnaJ_domain"/>
</dbReference>